<dbReference type="EMBL" id="SNRW01000096">
    <property type="protein sequence ID" value="KAA6403468.1"/>
    <property type="molecule type" value="Genomic_DNA"/>
</dbReference>
<protein>
    <submittedName>
        <fullName evidence="1">Uncharacterized protein</fullName>
    </submittedName>
</protein>
<accession>A0A5J4X8A5</accession>
<proteinExistence type="predicted"/>
<dbReference type="Proteomes" id="UP000324800">
    <property type="component" value="Unassembled WGS sequence"/>
</dbReference>
<name>A0A5J4X8A5_9EUKA</name>
<dbReference type="AlphaFoldDB" id="A0A5J4X8A5"/>
<sequence length="204" mass="23808">MKKQMIKLAIQDLILDTQMKKKQKVNQITEKMMKSMILIMNLNLSLYLYVNVNVNQIVNDCQLNQLDFINQSGAGEGGGESDLKFYNYNYYYYYYCGNQAEIYPAKYEVIGSDSDYQLGEYQGNFYGNKLGFNSSGVFEIVEAYEILGRPDILEVSETEEIEERFEILELFENVEFADVEDILDNYEQREKESDFIEIEGSRSE</sequence>
<comment type="caution">
    <text evidence="1">The sequence shown here is derived from an EMBL/GenBank/DDBJ whole genome shotgun (WGS) entry which is preliminary data.</text>
</comment>
<gene>
    <name evidence="1" type="ORF">EZS28_001000</name>
</gene>
<evidence type="ECO:0000313" key="1">
    <source>
        <dbReference type="EMBL" id="KAA6403468.1"/>
    </source>
</evidence>
<organism evidence="1 2">
    <name type="scientific">Streblomastix strix</name>
    <dbReference type="NCBI Taxonomy" id="222440"/>
    <lineage>
        <taxon>Eukaryota</taxon>
        <taxon>Metamonada</taxon>
        <taxon>Preaxostyla</taxon>
        <taxon>Oxymonadida</taxon>
        <taxon>Streblomastigidae</taxon>
        <taxon>Streblomastix</taxon>
    </lineage>
</organism>
<evidence type="ECO:0000313" key="2">
    <source>
        <dbReference type="Proteomes" id="UP000324800"/>
    </source>
</evidence>
<reference evidence="1 2" key="1">
    <citation type="submission" date="2019-03" db="EMBL/GenBank/DDBJ databases">
        <title>Single cell metagenomics reveals metabolic interactions within the superorganism composed of flagellate Streblomastix strix and complex community of Bacteroidetes bacteria on its surface.</title>
        <authorList>
            <person name="Treitli S.C."/>
            <person name="Kolisko M."/>
            <person name="Husnik F."/>
            <person name="Keeling P."/>
            <person name="Hampl V."/>
        </authorList>
    </citation>
    <scope>NUCLEOTIDE SEQUENCE [LARGE SCALE GENOMIC DNA]</scope>
    <source>
        <strain evidence="1">ST1C</strain>
    </source>
</reference>